<dbReference type="InterPro" id="IPR050464">
    <property type="entry name" value="Zeta_carotene_desat/Oxidored"/>
</dbReference>
<dbReference type="EMBL" id="KV745445">
    <property type="protein sequence ID" value="OCK74613.1"/>
    <property type="molecule type" value="Genomic_DNA"/>
</dbReference>
<reference evidence="2 3" key="1">
    <citation type="journal article" date="2016" name="Nat. Commun.">
        <title>Ectomycorrhizal ecology is imprinted in the genome of the dominant symbiotic fungus Cenococcum geophilum.</title>
        <authorList>
            <consortium name="DOE Joint Genome Institute"/>
            <person name="Peter M."/>
            <person name="Kohler A."/>
            <person name="Ohm R.A."/>
            <person name="Kuo A."/>
            <person name="Krutzmann J."/>
            <person name="Morin E."/>
            <person name="Arend M."/>
            <person name="Barry K.W."/>
            <person name="Binder M."/>
            <person name="Choi C."/>
            <person name="Clum A."/>
            <person name="Copeland A."/>
            <person name="Grisel N."/>
            <person name="Haridas S."/>
            <person name="Kipfer T."/>
            <person name="LaButti K."/>
            <person name="Lindquist E."/>
            <person name="Lipzen A."/>
            <person name="Maire R."/>
            <person name="Meier B."/>
            <person name="Mihaltcheva S."/>
            <person name="Molinier V."/>
            <person name="Murat C."/>
            <person name="Poggeler S."/>
            <person name="Quandt C.A."/>
            <person name="Sperisen C."/>
            <person name="Tritt A."/>
            <person name="Tisserant E."/>
            <person name="Crous P.W."/>
            <person name="Henrissat B."/>
            <person name="Nehls U."/>
            <person name="Egli S."/>
            <person name="Spatafora J.W."/>
            <person name="Grigoriev I.V."/>
            <person name="Martin F.M."/>
        </authorList>
    </citation>
    <scope>NUCLEOTIDE SEQUENCE [LARGE SCALE GENOMIC DNA]</scope>
    <source>
        <strain evidence="2 3">CBS 459.81</strain>
    </source>
</reference>
<keyword evidence="3" id="KW-1185">Reference proteome</keyword>
<dbReference type="SUPFAM" id="SSF51905">
    <property type="entry name" value="FAD/NAD(P)-binding domain"/>
    <property type="match status" value="1"/>
</dbReference>
<dbReference type="AlphaFoldDB" id="A0A8E2J9U0"/>
<accession>A0A8E2J9U0</accession>
<dbReference type="Gene3D" id="1.10.405.20">
    <property type="match status" value="1"/>
</dbReference>
<dbReference type="Proteomes" id="UP000250266">
    <property type="component" value="Unassembled WGS sequence"/>
</dbReference>
<evidence type="ECO:0000313" key="2">
    <source>
        <dbReference type="EMBL" id="OCK74613.1"/>
    </source>
</evidence>
<dbReference type="GO" id="GO:0016491">
    <property type="term" value="F:oxidoreductase activity"/>
    <property type="evidence" value="ECO:0007669"/>
    <property type="project" value="TreeGrafter"/>
</dbReference>
<dbReference type="Gene3D" id="3.30.70.1990">
    <property type="match status" value="1"/>
</dbReference>
<evidence type="ECO:0000256" key="1">
    <source>
        <dbReference type="SAM" id="SignalP"/>
    </source>
</evidence>
<dbReference type="Pfam" id="PF13450">
    <property type="entry name" value="NAD_binding_8"/>
    <property type="match status" value="1"/>
</dbReference>
<organism evidence="2 3">
    <name type="scientific">Lepidopterella palustris CBS 459.81</name>
    <dbReference type="NCBI Taxonomy" id="1314670"/>
    <lineage>
        <taxon>Eukaryota</taxon>
        <taxon>Fungi</taxon>
        <taxon>Dikarya</taxon>
        <taxon>Ascomycota</taxon>
        <taxon>Pezizomycotina</taxon>
        <taxon>Dothideomycetes</taxon>
        <taxon>Pleosporomycetidae</taxon>
        <taxon>Mytilinidiales</taxon>
        <taxon>Argynnaceae</taxon>
        <taxon>Lepidopterella</taxon>
    </lineage>
</organism>
<keyword evidence="1" id="KW-0732">Signal</keyword>
<sequence>MRILPSIVLLWACISAAATVLPERDSKINIADFQPKDIISRDVCIIGGGASGTYAAIRLQDLGKSVVLLERKPKLGGHTETYTDPANGAMTETGLVAWYDSDLVKNFFERLNVPLTTTSFVSSGVTTLPVDFRTGKVVANVFSGNASEGLTNYVTQYQKYTYLEDGFNLTYPVPADLLLPFGDYIKKYNLAGAVPTLYIFANGIGEFLKQTTLYALKLVNLATVLNLEAGSFQTTLRHDNSALYESAASVLSSNVLLSSNVIAVDRSGECVKLLIATSEGLKCIIAKKILLSIPPLVENLGFLDLDATEKALFGQFSSAGYYVAILNNTGIPDNIEVRNFGADTPYSVPVLPGPYFIQPSGIPGLFSVKYASQTPMPDEVVKADIVSAVLKLRSAGSLNTTTPGFVFYSTHTPFELTVPIDAIEGGFYRNLYALQGLKNTFWTGAAWHAQDSSKLWAFTEKLLGEIIAGL</sequence>
<protein>
    <submittedName>
        <fullName evidence="2">Flavin-containing superfamily amine oxidase-like protein</fullName>
    </submittedName>
</protein>
<dbReference type="OrthoDB" id="68575at2759"/>
<feature type="signal peptide" evidence="1">
    <location>
        <begin position="1"/>
        <end position="18"/>
    </location>
</feature>
<proteinExistence type="predicted"/>
<gene>
    <name evidence="2" type="ORF">K432DRAFT_469039</name>
</gene>
<evidence type="ECO:0000313" key="3">
    <source>
        <dbReference type="Proteomes" id="UP000250266"/>
    </source>
</evidence>
<dbReference type="PANTHER" id="PTHR42923">
    <property type="entry name" value="PROTOPORPHYRINOGEN OXIDASE"/>
    <property type="match status" value="1"/>
</dbReference>
<dbReference type="InterPro" id="IPR036188">
    <property type="entry name" value="FAD/NAD-bd_sf"/>
</dbReference>
<name>A0A8E2J9U0_9PEZI</name>
<feature type="chain" id="PRO_5034121527" evidence="1">
    <location>
        <begin position="19"/>
        <end position="470"/>
    </location>
</feature>
<dbReference type="PANTHER" id="PTHR42923:SF26">
    <property type="entry name" value="FMN REDUCTASE LOT6, PUTATIVE (AFU_ORTHOLOGUE AFUA_7G06600)-RELATED"/>
    <property type="match status" value="1"/>
</dbReference>
<dbReference type="Gene3D" id="3.50.50.60">
    <property type="entry name" value="FAD/NAD(P)-binding domain"/>
    <property type="match status" value="1"/>
</dbReference>